<feature type="domain" description="Endonuclease/exonuclease/phosphatase" evidence="1">
    <location>
        <begin position="11"/>
        <end position="117"/>
    </location>
</feature>
<dbReference type="InterPro" id="IPR005135">
    <property type="entry name" value="Endo/exonuclease/phosphatase"/>
</dbReference>
<protein>
    <recommendedName>
        <fullName evidence="1">Endonuclease/exonuclease/phosphatase domain-containing protein</fullName>
    </recommendedName>
</protein>
<dbReference type="Proteomes" id="UP000799118">
    <property type="component" value="Unassembled WGS sequence"/>
</dbReference>
<reference evidence="2" key="1">
    <citation type="journal article" date="2019" name="Environ. Microbiol.">
        <title>Fungal ecological strategies reflected in gene transcription - a case study of two litter decomposers.</title>
        <authorList>
            <person name="Barbi F."/>
            <person name="Kohler A."/>
            <person name="Barry K."/>
            <person name="Baskaran P."/>
            <person name="Daum C."/>
            <person name="Fauchery L."/>
            <person name="Ihrmark K."/>
            <person name="Kuo A."/>
            <person name="LaButti K."/>
            <person name="Lipzen A."/>
            <person name="Morin E."/>
            <person name="Grigoriev I.V."/>
            <person name="Henrissat B."/>
            <person name="Lindahl B."/>
            <person name="Martin F."/>
        </authorList>
    </citation>
    <scope>NUCLEOTIDE SEQUENCE</scope>
    <source>
        <strain evidence="2">JB14</strain>
    </source>
</reference>
<gene>
    <name evidence="2" type="ORF">BT96DRAFT_745827</name>
</gene>
<dbReference type="OrthoDB" id="3051112at2759"/>
<dbReference type="Gene3D" id="3.60.10.10">
    <property type="entry name" value="Endonuclease/exonuclease/phosphatase"/>
    <property type="match status" value="1"/>
</dbReference>
<feature type="non-terminal residue" evidence="2">
    <location>
        <position position="123"/>
    </location>
</feature>
<proteinExistence type="predicted"/>
<accession>A0A6A4HUZ8</accession>
<dbReference type="AlphaFoldDB" id="A0A6A4HUZ8"/>
<dbReference type="SUPFAM" id="SSF56219">
    <property type="entry name" value="DNase I-like"/>
    <property type="match status" value="1"/>
</dbReference>
<dbReference type="Pfam" id="PF14529">
    <property type="entry name" value="Exo_endo_phos_2"/>
    <property type="match status" value="1"/>
</dbReference>
<evidence type="ECO:0000313" key="2">
    <source>
        <dbReference type="EMBL" id="KAE9400515.1"/>
    </source>
</evidence>
<name>A0A6A4HUZ8_9AGAR</name>
<dbReference type="GO" id="GO:0003824">
    <property type="term" value="F:catalytic activity"/>
    <property type="evidence" value="ECO:0007669"/>
    <property type="project" value="InterPro"/>
</dbReference>
<feature type="non-terminal residue" evidence="2">
    <location>
        <position position="1"/>
    </location>
</feature>
<organism evidence="2 3">
    <name type="scientific">Gymnopus androsaceus JB14</name>
    <dbReference type="NCBI Taxonomy" id="1447944"/>
    <lineage>
        <taxon>Eukaryota</taxon>
        <taxon>Fungi</taxon>
        <taxon>Dikarya</taxon>
        <taxon>Basidiomycota</taxon>
        <taxon>Agaricomycotina</taxon>
        <taxon>Agaricomycetes</taxon>
        <taxon>Agaricomycetidae</taxon>
        <taxon>Agaricales</taxon>
        <taxon>Marasmiineae</taxon>
        <taxon>Omphalotaceae</taxon>
        <taxon>Gymnopus</taxon>
    </lineage>
</organism>
<evidence type="ECO:0000313" key="3">
    <source>
        <dbReference type="Proteomes" id="UP000799118"/>
    </source>
</evidence>
<dbReference type="EMBL" id="ML769455">
    <property type="protein sequence ID" value="KAE9400515.1"/>
    <property type="molecule type" value="Genomic_DNA"/>
</dbReference>
<evidence type="ECO:0000259" key="1">
    <source>
        <dbReference type="Pfam" id="PF14529"/>
    </source>
</evidence>
<keyword evidence="3" id="KW-1185">Reference proteome</keyword>
<dbReference type="InterPro" id="IPR036691">
    <property type="entry name" value="Endo/exonu/phosph_ase_sf"/>
</dbReference>
<sequence>RLSGIVTVAATSTKPVVVMGDLNGRTGSCTASTDSPTRSSLDTKSNSRGTWITKLCKDNNLEIINGTQFESSVPGELTSFQPNGSSVIDYVLISKAALPLLENRCMTVVRSSLSDHASPRLTI</sequence>